<dbReference type="EMBL" id="SWVK01000010">
    <property type="protein sequence ID" value="NFN35228.1"/>
    <property type="molecule type" value="Genomic_DNA"/>
</dbReference>
<accession>A0A6B4R8K4</accession>
<dbReference type="EMBL" id="SWOV01000085">
    <property type="protein sequence ID" value="NFF89574.1"/>
    <property type="molecule type" value="Genomic_DNA"/>
</dbReference>
<protein>
    <submittedName>
        <fullName evidence="3">YtxH domain-containing protein</fullName>
    </submittedName>
</protein>
<sequence>MGNFTKGIVAGALISTAVGIMVMPNLDRRTQRKMKKAGIKMRDMAEDTYESMMGCCMK</sequence>
<dbReference type="Proteomes" id="UP000473681">
    <property type="component" value="Unassembled WGS sequence"/>
</dbReference>
<evidence type="ECO:0000313" key="4">
    <source>
        <dbReference type="Proteomes" id="UP000473681"/>
    </source>
</evidence>
<dbReference type="RefSeq" id="WP_012450236.1">
    <property type="nucleotide sequence ID" value="NZ_CP010520.1"/>
</dbReference>
<keyword evidence="1" id="KW-1133">Transmembrane helix</keyword>
<dbReference type="AlphaFoldDB" id="A0A6B4R8K4"/>
<gene>
    <name evidence="2" type="ORF">FC774_17255</name>
    <name evidence="3" type="ORF">FDB51_08790</name>
</gene>
<evidence type="ECO:0000313" key="3">
    <source>
        <dbReference type="EMBL" id="NFN35228.1"/>
    </source>
</evidence>
<organism evidence="3 4">
    <name type="scientific">Clostridium botulinum</name>
    <dbReference type="NCBI Taxonomy" id="1491"/>
    <lineage>
        <taxon>Bacteria</taxon>
        <taxon>Bacillati</taxon>
        <taxon>Bacillota</taxon>
        <taxon>Clostridia</taxon>
        <taxon>Eubacteriales</taxon>
        <taxon>Clostridiaceae</taxon>
        <taxon>Clostridium</taxon>
    </lineage>
</organism>
<keyword evidence="1" id="KW-0812">Transmembrane</keyword>
<evidence type="ECO:0000313" key="2">
    <source>
        <dbReference type="EMBL" id="NFF89574.1"/>
    </source>
</evidence>
<feature type="transmembrane region" description="Helical" evidence="1">
    <location>
        <begin position="6"/>
        <end position="26"/>
    </location>
</feature>
<dbReference type="OrthoDB" id="1934488at2"/>
<reference evidence="4 5" key="1">
    <citation type="submission" date="2019-04" db="EMBL/GenBank/DDBJ databases">
        <title>Genome sequencing of Clostridium botulinum Groups I-IV and Clostridium butyricum.</title>
        <authorList>
            <person name="Brunt J."/>
            <person name="Van Vliet A.H.M."/>
            <person name="Stringer S.C."/>
            <person name="Carter A.T."/>
            <person name="Peck M.W."/>
        </authorList>
    </citation>
    <scope>NUCLEOTIDE SEQUENCE [LARGE SCALE GENOMIC DNA]</scope>
    <source>
        <strain evidence="2 5">1605</strain>
        <strain evidence="3 4">CB-K-33E</strain>
    </source>
</reference>
<evidence type="ECO:0000313" key="5">
    <source>
        <dbReference type="Proteomes" id="UP000476820"/>
    </source>
</evidence>
<dbReference type="Proteomes" id="UP000476820">
    <property type="component" value="Unassembled WGS sequence"/>
</dbReference>
<comment type="caution">
    <text evidence="3">The sequence shown here is derived from an EMBL/GenBank/DDBJ whole genome shotgun (WGS) entry which is preliminary data.</text>
</comment>
<proteinExistence type="predicted"/>
<evidence type="ECO:0000256" key="1">
    <source>
        <dbReference type="SAM" id="Phobius"/>
    </source>
</evidence>
<name>A0A6B4R8K4_CLOBO</name>
<keyword evidence="1" id="KW-0472">Membrane</keyword>